<dbReference type="PROSITE" id="PS51350">
    <property type="entry name" value="PTS_HPR_DOM"/>
    <property type="match status" value="1"/>
</dbReference>
<dbReference type="Proteomes" id="UP001465153">
    <property type="component" value="Unassembled WGS sequence"/>
</dbReference>
<dbReference type="EMBL" id="BAABWN010000001">
    <property type="protein sequence ID" value="GAA6166219.1"/>
    <property type="molecule type" value="Genomic_DNA"/>
</dbReference>
<gene>
    <name evidence="6" type="ORF">NBRC116591_00290</name>
</gene>
<name>A0ABQ0A3J5_9GAMM</name>
<organism evidence="6 7">
    <name type="scientific">Sessilibacter corallicola</name>
    <dbReference type="NCBI Taxonomy" id="2904075"/>
    <lineage>
        <taxon>Bacteria</taxon>
        <taxon>Pseudomonadati</taxon>
        <taxon>Pseudomonadota</taxon>
        <taxon>Gammaproteobacteria</taxon>
        <taxon>Cellvibrionales</taxon>
        <taxon>Cellvibrionaceae</taxon>
        <taxon>Sessilibacter</taxon>
    </lineage>
</organism>
<evidence type="ECO:0000259" key="5">
    <source>
        <dbReference type="PROSITE" id="PS51350"/>
    </source>
</evidence>
<dbReference type="InterPro" id="IPR050399">
    <property type="entry name" value="HPr"/>
</dbReference>
<dbReference type="InterPro" id="IPR002114">
    <property type="entry name" value="PTS_HPr_Ser_P_site"/>
</dbReference>
<dbReference type="PROSITE" id="PS00589">
    <property type="entry name" value="PTS_HPR_SER"/>
    <property type="match status" value="1"/>
</dbReference>
<dbReference type="PANTHER" id="PTHR33705">
    <property type="entry name" value="PHOSPHOCARRIER PROTEIN HPR"/>
    <property type="match status" value="1"/>
</dbReference>
<evidence type="ECO:0000313" key="7">
    <source>
        <dbReference type="Proteomes" id="UP001465153"/>
    </source>
</evidence>
<keyword evidence="7" id="KW-1185">Reference proteome</keyword>
<evidence type="ECO:0000256" key="1">
    <source>
        <dbReference type="ARBA" id="ARBA00004496"/>
    </source>
</evidence>
<dbReference type="PRINTS" id="PR00107">
    <property type="entry name" value="PHOSPHOCPHPR"/>
</dbReference>
<accession>A0ABQ0A3J5</accession>
<dbReference type="InterPro" id="IPR000032">
    <property type="entry name" value="HPr-like"/>
</dbReference>
<proteinExistence type="inferred from homology"/>
<dbReference type="PROSITE" id="PS00369">
    <property type="entry name" value="PTS_HPR_HIS"/>
    <property type="match status" value="1"/>
</dbReference>
<keyword evidence="3" id="KW-0963">Cytoplasm</keyword>
<feature type="domain" description="HPr" evidence="5">
    <location>
        <begin position="1"/>
        <end position="88"/>
    </location>
</feature>
<keyword evidence="4" id="KW-0598">Phosphotransferase system</keyword>
<evidence type="ECO:0000256" key="3">
    <source>
        <dbReference type="ARBA" id="ARBA00022490"/>
    </source>
</evidence>
<comment type="subcellular location">
    <subcellularLocation>
        <location evidence="1">Cytoplasm</location>
    </subcellularLocation>
</comment>
<protein>
    <submittedName>
        <fullName evidence="6">HPr family phosphocarrier protein</fullName>
    </submittedName>
</protein>
<dbReference type="InterPro" id="IPR035895">
    <property type="entry name" value="HPr-like_sf"/>
</dbReference>
<dbReference type="RefSeq" id="WP_233086729.1">
    <property type="nucleotide sequence ID" value="NZ_BAABWN010000001.1"/>
</dbReference>
<comment type="caution">
    <text evidence="6">The sequence shown here is derived from an EMBL/GenBank/DDBJ whole genome shotgun (WGS) entry which is preliminary data.</text>
</comment>
<dbReference type="NCBIfam" id="TIGR01003">
    <property type="entry name" value="PTS_HPr_family"/>
    <property type="match status" value="1"/>
</dbReference>
<dbReference type="PANTHER" id="PTHR33705:SF2">
    <property type="entry name" value="PHOSPHOCARRIER PROTEIN NPR"/>
    <property type="match status" value="1"/>
</dbReference>
<dbReference type="InterPro" id="IPR001020">
    <property type="entry name" value="PTS_HPr_His_P_site"/>
</dbReference>
<sequence>MIEKDITITNKKGLHARAATKLAKTAMAFNASLEIHCNGKTADGKSVMSILLLAATIGTSTRLISEGEDENQMMEAMVNLFHDKFGEEI</sequence>
<evidence type="ECO:0000256" key="2">
    <source>
        <dbReference type="ARBA" id="ARBA00010736"/>
    </source>
</evidence>
<comment type="similarity">
    <text evidence="2">Belongs to the HPr family.</text>
</comment>
<dbReference type="Gene3D" id="3.30.1340.10">
    <property type="entry name" value="HPr-like"/>
    <property type="match status" value="1"/>
</dbReference>
<dbReference type="SUPFAM" id="SSF55594">
    <property type="entry name" value="HPr-like"/>
    <property type="match status" value="1"/>
</dbReference>
<reference evidence="6 7" key="1">
    <citation type="submission" date="2024-04" db="EMBL/GenBank/DDBJ databases">
        <title>Draft genome sequence of Sessilibacter corallicola NBRC 116591.</title>
        <authorList>
            <person name="Miyakawa T."/>
            <person name="Kusuya Y."/>
            <person name="Miura T."/>
        </authorList>
    </citation>
    <scope>NUCLEOTIDE SEQUENCE [LARGE SCALE GENOMIC DNA]</scope>
    <source>
        <strain evidence="6 7">KU-00831-HH</strain>
    </source>
</reference>
<dbReference type="Pfam" id="PF00381">
    <property type="entry name" value="PTS-HPr"/>
    <property type="match status" value="1"/>
</dbReference>
<evidence type="ECO:0000256" key="4">
    <source>
        <dbReference type="ARBA" id="ARBA00022683"/>
    </source>
</evidence>
<evidence type="ECO:0000313" key="6">
    <source>
        <dbReference type="EMBL" id="GAA6166219.1"/>
    </source>
</evidence>